<accession>A0AAD6MXY1</accession>
<protein>
    <submittedName>
        <fullName evidence="3">Uncharacterized protein</fullName>
    </submittedName>
</protein>
<dbReference type="Proteomes" id="UP001215712">
    <property type="component" value="Unassembled WGS sequence"/>
</dbReference>
<organism evidence="3 4">
    <name type="scientific">Penicillium malachiteum</name>
    <dbReference type="NCBI Taxonomy" id="1324776"/>
    <lineage>
        <taxon>Eukaryota</taxon>
        <taxon>Fungi</taxon>
        <taxon>Dikarya</taxon>
        <taxon>Ascomycota</taxon>
        <taxon>Pezizomycotina</taxon>
        <taxon>Eurotiomycetes</taxon>
        <taxon>Eurotiomycetidae</taxon>
        <taxon>Eurotiales</taxon>
        <taxon>Aspergillaceae</taxon>
        <taxon>Penicillium</taxon>
    </lineage>
</organism>
<keyword evidence="4" id="KW-1185">Reference proteome</keyword>
<evidence type="ECO:0000313" key="4">
    <source>
        <dbReference type="Proteomes" id="UP001215712"/>
    </source>
</evidence>
<evidence type="ECO:0000313" key="3">
    <source>
        <dbReference type="EMBL" id="KAJ5732303.1"/>
    </source>
</evidence>
<reference evidence="3" key="2">
    <citation type="submission" date="2023-01" db="EMBL/GenBank/DDBJ databases">
        <authorList>
            <person name="Petersen C."/>
        </authorList>
    </citation>
    <scope>NUCLEOTIDE SEQUENCE</scope>
    <source>
        <strain evidence="3">IBT 17514</strain>
    </source>
</reference>
<sequence>MPSITVTDGYTFNNWGPITTTFTPPPSCVTETNNIQIAITSKPSIIEYASQCSTDPAWDCIPSGTQLDYSKTASILDYGIEQVFEAAYYSPGLYCPSGWATVGVAARDEKTLSASGILSITASPFYDNYFPEFETPATLLLDLLDPSETAVVCCPSSMTADLSGCYSTLPDYRPTEGCYELIPMTDLAAATKTVTVNGTTHHQLLQTLVNTLPMTSAITTTFDDDDRSTLVGVTYMPMVTMIHQQRDFETTETGSGSSGGSSETSQSAATSSSAARRAPAASLWDGLIPVIGVSLAAMGLGAAIIL</sequence>
<evidence type="ECO:0000256" key="2">
    <source>
        <dbReference type="SAM" id="Phobius"/>
    </source>
</evidence>
<keyword evidence="2" id="KW-1133">Transmembrane helix</keyword>
<keyword evidence="2" id="KW-0812">Transmembrane</keyword>
<dbReference type="EMBL" id="JAQJAN010000004">
    <property type="protein sequence ID" value="KAJ5732303.1"/>
    <property type="molecule type" value="Genomic_DNA"/>
</dbReference>
<feature type="compositionally biased region" description="Low complexity" evidence="1">
    <location>
        <begin position="251"/>
        <end position="273"/>
    </location>
</feature>
<name>A0AAD6MXY1_9EURO</name>
<keyword evidence="2" id="KW-0472">Membrane</keyword>
<dbReference type="AlphaFoldDB" id="A0AAD6MXY1"/>
<gene>
    <name evidence="3" type="ORF">N7493_003784</name>
</gene>
<proteinExistence type="predicted"/>
<reference evidence="3" key="1">
    <citation type="journal article" date="2023" name="IMA Fungus">
        <title>Comparative genomic study of the Penicillium genus elucidates a diverse pangenome and 15 lateral gene transfer events.</title>
        <authorList>
            <person name="Petersen C."/>
            <person name="Sorensen T."/>
            <person name="Nielsen M.R."/>
            <person name="Sondergaard T.E."/>
            <person name="Sorensen J.L."/>
            <person name="Fitzpatrick D.A."/>
            <person name="Frisvad J.C."/>
            <person name="Nielsen K.L."/>
        </authorList>
    </citation>
    <scope>NUCLEOTIDE SEQUENCE</scope>
    <source>
        <strain evidence="3">IBT 17514</strain>
    </source>
</reference>
<feature type="transmembrane region" description="Helical" evidence="2">
    <location>
        <begin position="286"/>
        <end position="305"/>
    </location>
</feature>
<comment type="caution">
    <text evidence="3">The sequence shown here is derived from an EMBL/GenBank/DDBJ whole genome shotgun (WGS) entry which is preliminary data.</text>
</comment>
<feature type="region of interest" description="Disordered" evidence="1">
    <location>
        <begin position="248"/>
        <end position="273"/>
    </location>
</feature>
<evidence type="ECO:0000256" key="1">
    <source>
        <dbReference type="SAM" id="MobiDB-lite"/>
    </source>
</evidence>